<dbReference type="KEGG" id="mri:Mal4_10510"/>
<dbReference type="AlphaFoldDB" id="A0A517Z2R6"/>
<sequence length="182" mass="21017">MNPTIELTRGKIFDRESTMARIETDREDLMREATGLRPRGELRMPHSDTPVIAGFRSDDRCSLYFDADRCYHFDADGRLRRAFVDGHLYRTQGTTLARLNRERSAEQTTLLRHDLTDDELTLFVDTMRERVRQLLEAFENRTAAVVQVVPADATFPIRLQTALHRVLATDAPLAAPYPTRRR</sequence>
<organism evidence="1 2">
    <name type="scientific">Maioricimonas rarisocia</name>
    <dbReference type="NCBI Taxonomy" id="2528026"/>
    <lineage>
        <taxon>Bacteria</taxon>
        <taxon>Pseudomonadati</taxon>
        <taxon>Planctomycetota</taxon>
        <taxon>Planctomycetia</taxon>
        <taxon>Planctomycetales</taxon>
        <taxon>Planctomycetaceae</taxon>
        <taxon>Maioricimonas</taxon>
    </lineage>
</organism>
<dbReference type="EMBL" id="CP036275">
    <property type="protein sequence ID" value="QDU36753.1"/>
    <property type="molecule type" value="Genomic_DNA"/>
</dbReference>
<keyword evidence="2" id="KW-1185">Reference proteome</keyword>
<protein>
    <submittedName>
        <fullName evidence="1">Uncharacterized protein</fullName>
    </submittedName>
</protein>
<proteinExistence type="predicted"/>
<evidence type="ECO:0000313" key="1">
    <source>
        <dbReference type="EMBL" id="QDU36753.1"/>
    </source>
</evidence>
<name>A0A517Z2R6_9PLAN</name>
<gene>
    <name evidence="1" type="ORF">Mal4_10510</name>
</gene>
<reference evidence="1 2" key="1">
    <citation type="submission" date="2019-02" db="EMBL/GenBank/DDBJ databases">
        <title>Deep-cultivation of Planctomycetes and their phenomic and genomic characterization uncovers novel biology.</title>
        <authorList>
            <person name="Wiegand S."/>
            <person name="Jogler M."/>
            <person name="Boedeker C."/>
            <person name="Pinto D."/>
            <person name="Vollmers J."/>
            <person name="Rivas-Marin E."/>
            <person name="Kohn T."/>
            <person name="Peeters S.H."/>
            <person name="Heuer A."/>
            <person name="Rast P."/>
            <person name="Oberbeckmann S."/>
            <person name="Bunk B."/>
            <person name="Jeske O."/>
            <person name="Meyerdierks A."/>
            <person name="Storesund J.E."/>
            <person name="Kallscheuer N."/>
            <person name="Luecker S."/>
            <person name="Lage O.M."/>
            <person name="Pohl T."/>
            <person name="Merkel B.J."/>
            <person name="Hornburger P."/>
            <person name="Mueller R.-W."/>
            <person name="Bruemmer F."/>
            <person name="Labrenz M."/>
            <person name="Spormann A.M."/>
            <person name="Op den Camp H."/>
            <person name="Overmann J."/>
            <person name="Amann R."/>
            <person name="Jetten M.S.M."/>
            <person name="Mascher T."/>
            <person name="Medema M.H."/>
            <person name="Devos D.P."/>
            <person name="Kaster A.-K."/>
            <person name="Ovreas L."/>
            <person name="Rohde M."/>
            <person name="Galperin M.Y."/>
            <person name="Jogler C."/>
        </authorList>
    </citation>
    <scope>NUCLEOTIDE SEQUENCE [LARGE SCALE GENOMIC DNA]</scope>
    <source>
        <strain evidence="1 2">Mal4</strain>
    </source>
</reference>
<accession>A0A517Z2R6</accession>
<dbReference type="Proteomes" id="UP000320496">
    <property type="component" value="Chromosome"/>
</dbReference>
<evidence type="ECO:0000313" key="2">
    <source>
        <dbReference type="Proteomes" id="UP000320496"/>
    </source>
</evidence>